<protein>
    <submittedName>
        <fullName evidence="6">Autotransporter assembly complex family protein</fullName>
    </submittedName>
</protein>
<proteinExistence type="predicted"/>
<keyword evidence="3" id="KW-0812">Transmembrane</keyword>
<keyword evidence="4" id="KW-0472">Membrane</keyword>
<dbReference type="PROSITE" id="PS51779">
    <property type="entry name" value="POTRA"/>
    <property type="match status" value="1"/>
</dbReference>
<dbReference type="InterPro" id="IPR039910">
    <property type="entry name" value="D15-like"/>
</dbReference>
<reference evidence="7" key="1">
    <citation type="journal article" date="2019" name="Int. J. Syst. Evol. Microbiol.">
        <title>The Global Catalogue of Microorganisms (GCM) 10K type strain sequencing project: providing services to taxonomists for standard genome sequencing and annotation.</title>
        <authorList>
            <consortium name="The Broad Institute Genomics Platform"/>
            <consortium name="The Broad Institute Genome Sequencing Center for Infectious Disease"/>
            <person name="Wu L."/>
            <person name="Ma J."/>
        </authorList>
    </citation>
    <scope>NUCLEOTIDE SEQUENCE [LARGE SCALE GENOMIC DNA]</scope>
    <source>
        <strain evidence="7">CCUG 56029</strain>
    </source>
</reference>
<evidence type="ECO:0000256" key="4">
    <source>
        <dbReference type="ARBA" id="ARBA00023136"/>
    </source>
</evidence>
<dbReference type="Gene3D" id="2.40.160.50">
    <property type="entry name" value="membrane protein fhac: a member of the omp85/tpsb transporter family"/>
    <property type="match status" value="1"/>
</dbReference>
<gene>
    <name evidence="6" type="ORF">ACFSCT_08780</name>
</gene>
<comment type="subcellular location">
    <subcellularLocation>
        <location evidence="1">Membrane</location>
    </subcellularLocation>
</comment>
<dbReference type="Pfam" id="PF01103">
    <property type="entry name" value="Omp85"/>
    <property type="match status" value="1"/>
</dbReference>
<evidence type="ECO:0000313" key="6">
    <source>
        <dbReference type="EMBL" id="MFD1881807.1"/>
    </source>
</evidence>
<evidence type="ECO:0000256" key="3">
    <source>
        <dbReference type="ARBA" id="ARBA00022692"/>
    </source>
</evidence>
<comment type="caution">
    <text evidence="6">The sequence shown here is derived from an EMBL/GenBank/DDBJ whole genome shotgun (WGS) entry which is preliminary data.</text>
</comment>
<keyword evidence="2" id="KW-1134">Transmembrane beta strand</keyword>
<evidence type="ECO:0000256" key="2">
    <source>
        <dbReference type="ARBA" id="ARBA00022452"/>
    </source>
</evidence>
<dbReference type="InterPro" id="IPR034746">
    <property type="entry name" value="POTRA"/>
</dbReference>
<dbReference type="Gene3D" id="3.10.20.310">
    <property type="entry name" value="membrane protein fhac"/>
    <property type="match status" value="1"/>
</dbReference>
<dbReference type="PANTHER" id="PTHR12815:SF18">
    <property type="entry name" value="SORTING AND ASSEMBLY MACHINERY COMPONENT 50 HOMOLOG"/>
    <property type="match status" value="1"/>
</dbReference>
<feature type="domain" description="POTRA" evidence="5">
    <location>
        <begin position="221"/>
        <end position="295"/>
    </location>
</feature>
<dbReference type="Pfam" id="PF07244">
    <property type="entry name" value="POTRA"/>
    <property type="match status" value="1"/>
</dbReference>
<keyword evidence="7" id="KW-1185">Reference proteome</keyword>
<evidence type="ECO:0000313" key="7">
    <source>
        <dbReference type="Proteomes" id="UP001597213"/>
    </source>
</evidence>
<dbReference type="RefSeq" id="WP_379141970.1">
    <property type="nucleotide sequence ID" value="NZ_JBHUEN010000021.1"/>
</dbReference>
<dbReference type="PANTHER" id="PTHR12815">
    <property type="entry name" value="SORTING AND ASSEMBLY MACHINERY SAMM50 PROTEIN FAMILY MEMBER"/>
    <property type="match status" value="1"/>
</dbReference>
<evidence type="ECO:0000259" key="5">
    <source>
        <dbReference type="PROSITE" id="PS51779"/>
    </source>
</evidence>
<accession>A0ABW4R6X1</accession>
<evidence type="ECO:0000256" key="1">
    <source>
        <dbReference type="ARBA" id="ARBA00004370"/>
    </source>
</evidence>
<name>A0ABW4R6X1_9RHOB</name>
<dbReference type="InterPro" id="IPR000184">
    <property type="entry name" value="Bac_surfAg_D15"/>
</dbReference>
<dbReference type="EMBL" id="JBHUEN010000021">
    <property type="protein sequence ID" value="MFD1881807.1"/>
    <property type="molecule type" value="Genomic_DNA"/>
</dbReference>
<organism evidence="6 7">
    <name type="scientific">Paracoccus pacificus</name>
    <dbReference type="NCBI Taxonomy" id="1463598"/>
    <lineage>
        <taxon>Bacteria</taxon>
        <taxon>Pseudomonadati</taxon>
        <taxon>Pseudomonadota</taxon>
        <taxon>Alphaproteobacteria</taxon>
        <taxon>Rhodobacterales</taxon>
        <taxon>Paracoccaceae</taxon>
        <taxon>Paracoccus</taxon>
    </lineage>
</organism>
<dbReference type="Proteomes" id="UP001597213">
    <property type="component" value="Unassembled WGS sequence"/>
</dbReference>
<sequence length="623" mass="66477">MTAFALGGLAICGQVPERAAAQSSSSASSASSSPFSGIFGGPKAEAPVKLNFNIAGDTDLEKSLRGRSLMSGAIDEGRYTGQDLLAAARADYARFLAVLYGQGYYSGVINITLDGQEAAQIAALDAPQTVRQINVTVQTGPQFRFSRAAVGPLAPNTKLPSDFQTGKVAKSELVGDAARAGVKAWRENGNAKADIAGDNIVADHAARTLSAEVALAPGPVVTFGQLRMRGYDRMDPRRLAKIAGFPEGQRFDPEKLEDVRKRLRRTGVFSAITLEESEKLGPGNTMDVDLTVVEQKPRRIGAGFEISTNEGAALSAYWLHRNLLGGGERLRIEGKIANLGARDSGRDYSLNLRLERPATITADTTAYLDTGIQHTDDVDYKEDAAHFGLGLNRIWSDELSAQTEIQYRVSRVEDESGKTRFKVLSFPTSITWDKRDDPNNAKSGFWLSGGVIPFVGFADTGSGSQLTAEGRIYRSFGEDQRFTLAARARLGTVAGPTLAETPRDYLFYSGGGGTVRGQPYQSLGVRVLQGPDGPIKTGGMSIATVSTEARIQVREKIGTVLFVDAGRVWEDELWGGASGWQAGAGVGVRYDTPIGPLRLDLAGPVGGDTGKGLQLYLGLGQAF</sequence>
<dbReference type="InterPro" id="IPR010827">
    <property type="entry name" value="BamA/TamA_POTRA"/>
</dbReference>